<feature type="region of interest" description="Disordered" evidence="1">
    <location>
        <begin position="1"/>
        <end position="158"/>
    </location>
</feature>
<keyword evidence="3" id="KW-1185">Reference proteome</keyword>
<evidence type="ECO:0000256" key="1">
    <source>
        <dbReference type="SAM" id="MobiDB-lite"/>
    </source>
</evidence>
<proteinExistence type="predicted"/>
<feature type="compositionally biased region" description="Basic residues" evidence="1">
    <location>
        <begin position="107"/>
        <end position="116"/>
    </location>
</feature>
<feature type="compositionally biased region" description="Basic and acidic residues" evidence="1">
    <location>
        <begin position="18"/>
        <end position="62"/>
    </location>
</feature>
<protein>
    <submittedName>
        <fullName evidence="2">Uncharacterized protein</fullName>
    </submittedName>
</protein>
<dbReference type="Proteomes" id="UP000001568">
    <property type="component" value="Chromosome 3"/>
</dbReference>
<organism evidence="2 3">
    <name type="scientific">Ostreococcus lucimarinus (strain CCE9901)</name>
    <dbReference type="NCBI Taxonomy" id="436017"/>
    <lineage>
        <taxon>Eukaryota</taxon>
        <taxon>Viridiplantae</taxon>
        <taxon>Chlorophyta</taxon>
        <taxon>Mamiellophyceae</taxon>
        <taxon>Mamiellales</taxon>
        <taxon>Bathycoccaceae</taxon>
        <taxon>Ostreococcus</taxon>
    </lineage>
</organism>
<reference evidence="2 3" key="1">
    <citation type="journal article" date="2007" name="Proc. Natl. Acad. Sci. U.S.A.">
        <title>The tiny eukaryote Ostreococcus provides genomic insights into the paradox of plankton speciation.</title>
        <authorList>
            <person name="Palenik B."/>
            <person name="Grimwood J."/>
            <person name="Aerts A."/>
            <person name="Rouze P."/>
            <person name="Salamov A."/>
            <person name="Putnam N."/>
            <person name="Dupont C."/>
            <person name="Jorgensen R."/>
            <person name="Derelle E."/>
            <person name="Rombauts S."/>
            <person name="Zhou K."/>
            <person name="Otillar R."/>
            <person name="Merchant S.S."/>
            <person name="Podell S."/>
            <person name="Gaasterland T."/>
            <person name="Napoli C."/>
            <person name="Gendler K."/>
            <person name="Manuell A."/>
            <person name="Tai V."/>
            <person name="Vallon O."/>
            <person name="Piganeau G."/>
            <person name="Jancek S."/>
            <person name="Heijde M."/>
            <person name="Jabbari K."/>
            <person name="Bowler C."/>
            <person name="Lohr M."/>
            <person name="Robbens S."/>
            <person name="Werner G."/>
            <person name="Dubchak I."/>
            <person name="Pazour G.J."/>
            <person name="Ren Q."/>
            <person name="Paulsen I."/>
            <person name="Delwiche C."/>
            <person name="Schmutz J."/>
            <person name="Rokhsar D."/>
            <person name="Van de Peer Y."/>
            <person name="Moreau H."/>
            <person name="Grigoriev I.V."/>
        </authorList>
    </citation>
    <scope>NUCLEOTIDE SEQUENCE [LARGE SCALE GENOMIC DNA]</scope>
    <source>
        <strain evidence="2 3">CCE9901</strain>
    </source>
</reference>
<evidence type="ECO:0000313" key="3">
    <source>
        <dbReference type="Proteomes" id="UP000001568"/>
    </source>
</evidence>
<accession>A4RU48</accession>
<evidence type="ECO:0000313" key="2">
    <source>
        <dbReference type="EMBL" id="ABO95187.1"/>
    </source>
</evidence>
<dbReference type="HOGENOM" id="CLU_1505854_0_0_1"/>
<gene>
    <name evidence="2" type="ORF">OSTLU_14533</name>
</gene>
<dbReference type="GeneID" id="5000763"/>
<dbReference type="KEGG" id="olu:OSTLU_14533"/>
<dbReference type="AlphaFoldDB" id="A4RU48"/>
<dbReference type="EMBL" id="CP000583">
    <property type="protein sequence ID" value="ABO95187.1"/>
    <property type="molecule type" value="Genomic_DNA"/>
</dbReference>
<feature type="compositionally biased region" description="Basic and acidic residues" evidence="1">
    <location>
        <begin position="120"/>
        <end position="136"/>
    </location>
</feature>
<dbReference type="RefSeq" id="XP_001416894.1">
    <property type="nucleotide sequence ID" value="XM_001416857.1"/>
</dbReference>
<name>A4RU48_OSTLU</name>
<sequence>MAATTTAATGRGGRRARARDAALPRLRFIDGEEEDARAARDGADADDRDAREEKKNEVGRGEEEGEETGASGEREATGGGAGETKVAIVIVPEYEADAADATESDRKRMRSIRRRLVQTPEHREKERLRSQRRRDALTPAQKRAAADAKIARRKHQRLAKEAVEAARLLAGQRKGHATH</sequence>
<dbReference type="Gramene" id="ABO95187">
    <property type="protein sequence ID" value="ABO95187"/>
    <property type="gene ID" value="OSTLU_14533"/>
</dbReference>